<dbReference type="OrthoDB" id="3232986at2759"/>
<reference evidence="2" key="2">
    <citation type="submission" date="2015-01" db="EMBL/GenBank/DDBJ databases">
        <title>Evolutionary Origins and Diversification of the Mycorrhizal Mutualists.</title>
        <authorList>
            <consortium name="DOE Joint Genome Institute"/>
            <consortium name="Mycorrhizal Genomics Consortium"/>
            <person name="Kohler A."/>
            <person name="Kuo A."/>
            <person name="Nagy L.G."/>
            <person name="Floudas D."/>
            <person name="Copeland A."/>
            <person name="Barry K.W."/>
            <person name="Cichocki N."/>
            <person name="Veneault-Fourrey C."/>
            <person name="LaButti K."/>
            <person name="Lindquist E.A."/>
            <person name="Lipzen A."/>
            <person name="Lundell T."/>
            <person name="Morin E."/>
            <person name="Murat C."/>
            <person name="Riley R."/>
            <person name="Ohm R."/>
            <person name="Sun H."/>
            <person name="Tunlid A."/>
            <person name="Henrissat B."/>
            <person name="Grigoriev I.V."/>
            <person name="Hibbett D.S."/>
            <person name="Martin F."/>
        </authorList>
    </citation>
    <scope>NUCLEOTIDE SEQUENCE [LARGE SCALE GENOMIC DNA]</scope>
    <source>
        <strain evidence="2">Ve08.2h10</strain>
    </source>
</reference>
<sequence>MTDGLGYRRYCFTPLVAYITDLPEQQLIACISKNASPMTTATLPQFGDSVPHPRCTGVSTLTQIEDLCHQVHPWDIISFQKKVKEVKLLGVHLPFWQDWKFMDPAIFLVGEILHMCHKFFFDHVLKWCKEVVGNHLIDTRYKTQHKHVGIRHFTSGASHIKQMTGREHRDIQQTLVPMIAKATAHTTLTFVYCIRSMIKFIYMAQNQTYSDALIAAMVEALQEFHAMQHAIVEAEGQWGRVV</sequence>
<gene>
    <name evidence="1" type="ORF">PAXRUDRAFT_17724</name>
</gene>
<name>A0A0D0C1L2_9AGAM</name>
<dbReference type="HOGENOM" id="CLU_006344_12_3_1"/>
<proteinExistence type="predicted"/>
<dbReference type="Pfam" id="PF18759">
    <property type="entry name" value="Plavaka"/>
    <property type="match status" value="1"/>
</dbReference>
<dbReference type="InParanoid" id="A0A0D0C1L2"/>
<accession>A0A0D0C1L2</accession>
<evidence type="ECO:0000313" key="2">
    <source>
        <dbReference type="Proteomes" id="UP000054538"/>
    </source>
</evidence>
<dbReference type="Proteomes" id="UP000054538">
    <property type="component" value="Unassembled WGS sequence"/>
</dbReference>
<keyword evidence="2" id="KW-1185">Reference proteome</keyword>
<organism evidence="1 2">
    <name type="scientific">Paxillus rubicundulus Ve08.2h10</name>
    <dbReference type="NCBI Taxonomy" id="930991"/>
    <lineage>
        <taxon>Eukaryota</taxon>
        <taxon>Fungi</taxon>
        <taxon>Dikarya</taxon>
        <taxon>Basidiomycota</taxon>
        <taxon>Agaricomycotina</taxon>
        <taxon>Agaricomycetes</taxon>
        <taxon>Agaricomycetidae</taxon>
        <taxon>Boletales</taxon>
        <taxon>Paxilineae</taxon>
        <taxon>Paxillaceae</taxon>
        <taxon>Paxillus</taxon>
    </lineage>
</organism>
<protein>
    <submittedName>
        <fullName evidence="1">Uncharacterized protein</fullName>
    </submittedName>
</protein>
<reference evidence="1 2" key="1">
    <citation type="submission" date="2014-04" db="EMBL/GenBank/DDBJ databases">
        <authorList>
            <consortium name="DOE Joint Genome Institute"/>
            <person name="Kuo A."/>
            <person name="Kohler A."/>
            <person name="Jargeat P."/>
            <person name="Nagy L.G."/>
            <person name="Floudas D."/>
            <person name="Copeland A."/>
            <person name="Barry K.W."/>
            <person name="Cichocki N."/>
            <person name="Veneault-Fourrey C."/>
            <person name="LaButti K."/>
            <person name="Lindquist E.A."/>
            <person name="Lipzen A."/>
            <person name="Lundell T."/>
            <person name="Morin E."/>
            <person name="Murat C."/>
            <person name="Sun H."/>
            <person name="Tunlid A."/>
            <person name="Henrissat B."/>
            <person name="Grigoriev I.V."/>
            <person name="Hibbett D.S."/>
            <person name="Martin F."/>
            <person name="Nordberg H.P."/>
            <person name="Cantor M.N."/>
            <person name="Hua S.X."/>
        </authorList>
    </citation>
    <scope>NUCLEOTIDE SEQUENCE [LARGE SCALE GENOMIC DNA]</scope>
    <source>
        <strain evidence="1 2">Ve08.2h10</strain>
    </source>
</reference>
<dbReference type="InterPro" id="IPR041078">
    <property type="entry name" value="Plavaka"/>
</dbReference>
<evidence type="ECO:0000313" key="1">
    <source>
        <dbReference type="EMBL" id="KIK77102.1"/>
    </source>
</evidence>
<dbReference type="EMBL" id="KN827140">
    <property type="protein sequence ID" value="KIK77102.1"/>
    <property type="molecule type" value="Genomic_DNA"/>
</dbReference>
<dbReference type="AlphaFoldDB" id="A0A0D0C1L2"/>